<keyword evidence="1" id="KW-1133">Transmembrane helix</keyword>
<protein>
    <submittedName>
        <fullName evidence="3">Phosphodiester glycosidase family protein</fullName>
    </submittedName>
</protein>
<dbReference type="InterPro" id="IPR018711">
    <property type="entry name" value="NAGPA"/>
</dbReference>
<keyword evidence="1" id="KW-0812">Transmembrane</keyword>
<name>A0ABV4DUJ2_9CLOT</name>
<keyword evidence="3" id="KW-0326">Glycosidase</keyword>
<dbReference type="PANTHER" id="PTHR40446">
    <property type="entry name" value="N-ACETYLGLUCOSAMINE-1-PHOSPHODIESTER ALPHA-N-ACETYLGLUCOSAMINIDASE"/>
    <property type="match status" value="1"/>
</dbReference>
<comment type="caution">
    <text evidence="3">The sequence shown here is derived from an EMBL/GenBank/DDBJ whole genome shotgun (WGS) entry which is preliminary data.</text>
</comment>
<dbReference type="EMBL" id="JBGFFE010000004">
    <property type="protein sequence ID" value="MEY8762911.1"/>
    <property type="molecule type" value="Genomic_DNA"/>
</dbReference>
<gene>
    <name evidence="3" type="ORF">AB8S09_04510</name>
</gene>
<dbReference type="RefSeq" id="WP_369868547.1">
    <property type="nucleotide sequence ID" value="NZ_JBGFFE010000004.1"/>
</dbReference>
<reference evidence="3 4" key="1">
    <citation type="submission" date="2024-08" db="EMBL/GenBank/DDBJ databases">
        <title>Clostridium lapicellarii sp. nov., and Clostridium renhuaiense sp. nov., two species isolated from the mud in a fermentation cellar used for producing sauce-flavour Chinese liquors.</title>
        <authorList>
            <person name="Yang F."/>
            <person name="Wang H."/>
            <person name="Chen L.Q."/>
            <person name="Zhou N."/>
            <person name="Lu J.J."/>
            <person name="Pu X.X."/>
            <person name="Wan B."/>
            <person name="Wang L."/>
            <person name="Liu S.J."/>
        </authorList>
    </citation>
    <scope>NUCLEOTIDE SEQUENCE [LARGE SCALE GENOMIC DNA]</scope>
    <source>
        <strain evidence="3 4">MT-113</strain>
    </source>
</reference>
<keyword evidence="1" id="KW-0472">Membrane</keyword>
<sequence>MSDVGKRRMRKKKKKKSPFKTFFLFIIYELVVVVITTPLLVFYGPFKNVRNQIVGTAMATFTHQYIATLFLSKDKINQILQEEKNGQTTSAESENPNEVNISHAGDKNIKRYDIDTSKFNGYILEIDDPRRIRIGYTSKLREVGERTSEIAKRNGAVAAINGGGFSDRTSSGKLWVGTGAYPEGIVISGGKLVYSDVGPNENINVTAFTSNGRLIVGDHTINELFSQGVVEAISFRNSLIINGKTVAVQNEGLNPRTAIGQKADGTVVMLVIDGRKGFKMGASLKDVQNILLQQGVVNASNLDGGSSATMYLNGEVINNPSDWNGERTVATAIYVKP</sequence>
<accession>A0ABV4DUJ2</accession>
<proteinExistence type="predicted"/>
<dbReference type="GO" id="GO:0016798">
    <property type="term" value="F:hydrolase activity, acting on glycosyl bonds"/>
    <property type="evidence" value="ECO:0007669"/>
    <property type="project" value="UniProtKB-KW"/>
</dbReference>
<dbReference type="PANTHER" id="PTHR40446:SF2">
    <property type="entry name" value="N-ACETYLGLUCOSAMINE-1-PHOSPHODIESTER ALPHA-N-ACETYLGLUCOSAMINIDASE"/>
    <property type="match status" value="1"/>
</dbReference>
<evidence type="ECO:0000313" key="4">
    <source>
        <dbReference type="Proteomes" id="UP001565220"/>
    </source>
</evidence>
<evidence type="ECO:0000259" key="2">
    <source>
        <dbReference type="Pfam" id="PF09992"/>
    </source>
</evidence>
<keyword evidence="4" id="KW-1185">Reference proteome</keyword>
<dbReference type="Pfam" id="PF09992">
    <property type="entry name" value="NAGPA"/>
    <property type="match status" value="1"/>
</dbReference>
<dbReference type="Proteomes" id="UP001565220">
    <property type="component" value="Unassembled WGS sequence"/>
</dbReference>
<keyword evidence="3" id="KW-0378">Hydrolase</keyword>
<feature type="transmembrane region" description="Helical" evidence="1">
    <location>
        <begin position="21"/>
        <end position="43"/>
    </location>
</feature>
<evidence type="ECO:0000256" key="1">
    <source>
        <dbReference type="SAM" id="Phobius"/>
    </source>
</evidence>
<feature type="domain" description="Phosphodiester glycosidase" evidence="2">
    <location>
        <begin position="154"/>
        <end position="335"/>
    </location>
</feature>
<organism evidence="3 4">
    <name type="scientific">Clostridium lapidicellarium</name>
    <dbReference type="NCBI Taxonomy" id="3240931"/>
    <lineage>
        <taxon>Bacteria</taxon>
        <taxon>Bacillati</taxon>
        <taxon>Bacillota</taxon>
        <taxon>Clostridia</taxon>
        <taxon>Eubacteriales</taxon>
        <taxon>Clostridiaceae</taxon>
        <taxon>Clostridium</taxon>
    </lineage>
</organism>
<evidence type="ECO:0000313" key="3">
    <source>
        <dbReference type="EMBL" id="MEY8762911.1"/>
    </source>
</evidence>